<evidence type="ECO:0000313" key="1">
    <source>
        <dbReference type="EMBL" id="GFG77919.1"/>
    </source>
</evidence>
<proteinExistence type="predicted"/>
<dbReference type="SUPFAM" id="SSF52540">
    <property type="entry name" value="P-loop containing nucleoside triphosphate hydrolases"/>
    <property type="match status" value="1"/>
</dbReference>
<keyword evidence="2" id="KW-1185">Reference proteome</keyword>
<dbReference type="InterPro" id="IPR052736">
    <property type="entry name" value="Stf3_sulfotransferase"/>
</dbReference>
<dbReference type="PANTHER" id="PTHR36451:SF1">
    <property type="entry name" value="OMEGA-HYDROXY-BETA-DIHYDROMENAQUINONE-9 SULFOTRANSFERASE STF3"/>
    <property type="match status" value="1"/>
</dbReference>
<accession>A0ABQ1C115</accession>
<reference evidence="1 2" key="1">
    <citation type="journal article" date="2019" name="Emerg. Microbes Infect.">
        <title>Comprehensive subspecies identification of 175 nontuberculous mycobacteria species based on 7547 genomic profiles.</title>
        <authorList>
            <person name="Matsumoto Y."/>
            <person name="Kinjo T."/>
            <person name="Motooka D."/>
            <person name="Nabeya D."/>
            <person name="Jung N."/>
            <person name="Uechi K."/>
            <person name="Horii T."/>
            <person name="Iida T."/>
            <person name="Fujita J."/>
            <person name="Nakamura S."/>
        </authorList>
    </citation>
    <scope>NUCLEOTIDE SEQUENCE [LARGE SCALE GENOMIC DNA]</scope>
    <source>
        <strain evidence="1 2">JCM 18565</strain>
    </source>
</reference>
<dbReference type="Pfam" id="PF13469">
    <property type="entry name" value="Sulfotransfer_3"/>
    <property type="match status" value="1"/>
</dbReference>
<gene>
    <name evidence="1" type="ORF">MPRG_11950</name>
</gene>
<evidence type="ECO:0000313" key="2">
    <source>
        <dbReference type="Proteomes" id="UP000465240"/>
    </source>
</evidence>
<sequence length="416" mass="46606">MTAWKPPQRTRAAEELYRLAETDRAARPARYQLGIGAVELVIGRASRQHSPDEFGDQQEWLPALNEYLCSAEEDGQLNALGARSVQNTAVGRLRARAAIAHYVNEHSAVAESTLQPPIFIIGGWRTGTTYLFRALSRDPRLRAPLPAELGMPWQFPGDLSPEDRNKLLQASAEGHQILHILNPIMAAVHDSGPSLAEECVLGMGTTMRNWGFLATTRLNNYAKWLRTQSFAVEYAQHRRMLQILDGRDGRRWLLKAPAHTAELDHLIATYPGACVVHLHRDIVETVASGASLFATYRSTYSDHVNGLDIGQFQTEQTELWFRRALAVRNSAAAQSVTWLDLQYTELLADPHGALAQVYRAAGMNLPDIARMLREHHRHQPREGKGKHTYNAAQFGIDAGELRERMRFYVDAFSVSS</sequence>
<organism evidence="1 2">
    <name type="scientific">Mycobacterium paragordonae</name>
    <dbReference type="NCBI Taxonomy" id="1389713"/>
    <lineage>
        <taxon>Bacteria</taxon>
        <taxon>Bacillati</taxon>
        <taxon>Actinomycetota</taxon>
        <taxon>Actinomycetes</taxon>
        <taxon>Mycobacteriales</taxon>
        <taxon>Mycobacteriaceae</taxon>
        <taxon>Mycobacterium</taxon>
    </lineage>
</organism>
<comment type="caution">
    <text evidence="1">The sequence shown here is derived from an EMBL/GenBank/DDBJ whole genome shotgun (WGS) entry which is preliminary data.</text>
</comment>
<dbReference type="Proteomes" id="UP000465240">
    <property type="component" value="Unassembled WGS sequence"/>
</dbReference>
<dbReference type="InterPro" id="IPR027417">
    <property type="entry name" value="P-loop_NTPase"/>
</dbReference>
<name>A0ABQ1C115_9MYCO</name>
<dbReference type="PANTHER" id="PTHR36451">
    <property type="entry name" value="PAPS-DEPENDENT SULFOTRANSFERASE STF3"/>
    <property type="match status" value="1"/>
</dbReference>
<dbReference type="EMBL" id="BLKX01000001">
    <property type="protein sequence ID" value="GFG77919.1"/>
    <property type="molecule type" value="Genomic_DNA"/>
</dbReference>
<dbReference type="Gene3D" id="3.40.50.300">
    <property type="entry name" value="P-loop containing nucleotide triphosphate hydrolases"/>
    <property type="match status" value="1"/>
</dbReference>
<protein>
    <submittedName>
        <fullName evidence="1">Sulfotransferase</fullName>
    </submittedName>
</protein>